<dbReference type="PANTHER" id="PTHR30483:SF6">
    <property type="entry name" value="PERIPLASMIC BINDING PROTEIN OF ABC TRANSPORTER FOR NATURAL AMINO ACIDS"/>
    <property type="match status" value="1"/>
</dbReference>
<dbReference type="Pfam" id="PF13458">
    <property type="entry name" value="Peripla_BP_6"/>
    <property type="match status" value="1"/>
</dbReference>
<dbReference type="Proteomes" id="UP000015503">
    <property type="component" value="Chromosome"/>
</dbReference>
<feature type="domain" description="Leucine-binding protein" evidence="3">
    <location>
        <begin position="40"/>
        <end position="374"/>
    </location>
</feature>
<dbReference type="HOGENOM" id="CLU_027128_1_0_6"/>
<evidence type="ECO:0000259" key="3">
    <source>
        <dbReference type="Pfam" id="PF13458"/>
    </source>
</evidence>
<reference evidence="4 5" key="1">
    <citation type="journal article" date="2013" name="Genome Announc.">
        <title>Complete Genome Sequence of the Carbazole Degrader Pseudomonas resinovorans Strain CA10 (NBRC 106553).</title>
        <authorList>
            <person name="Shintani M."/>
            <person name="Hosoyama A."/>
            <person name="Ohji S."/>
            <person name="Tsuchikane K."/>
            <person name="Takarada H."/>
            <person name="Yamazoe A."/>
            <person name="Fujita N."/>
            <person name="Nojiri H."/>
        </authorList>
    </citation>
    <scope>NUCLEOTIDE SEQUENCE [LARGE SCALE GENOMIC DNA]</scope>
    <source>
        <strain evidence="4 5">NBRC 106553</strain>
    </source>
</reference>
<sequence length="416" mass="46352">MTRRVRDNDKNNNLKETDMRVLAAALSFFWLQAQAYAAEPVVIGLSYPSTGSYKWEGLSQKRGALMAVEEINREGGILGRPLKIVSRNSGATPERAAENVERLAADGAVMLMGGASSDEVIAAGERARQLRLPYFVPTAYANRVTGRAGHTYLFREGASARMANNLLMEYLETTLPGKRYFIITSDDVIPNGRSGSLGEASRGRDLSSQRHYRDALKQAAQSDADVLILMLYGTDVVNAMRLVDHLKLKDRMLVVVPNLNQDVVDQAGPALMSGVIGTDTWTWRVPERERNLRGKRFVVDYSGRYQSYPSSAAASAYGIVRQWAEAVARAGSTESSAVIAALEDHSYRLLKDEQKWRALDHQNVQGMYVVKVKQRAEVLQDELKQDYFDILYWMEGEVAAPTVKEVLWERSPEGPE</sequence>
<accession>S6ARL2</accession>
<comment type="similarity">
    <text evidence="1">Belongs to the leucine-binding protein family.</text>
</comment>
<organism evidence="4 5">
    <name type="scientific">Metapseudomonas resinovorans NBRC 106553</name>
    <dbReference type="NCBI Taxonomy" id="1245471"/>
    <lineage>
        <taxon>Bacteria</taxon>
        <taxon>Pseudomonadati</taxon>
        <taxon>Pseudomonadota</taxon>
        <taxon>Gammaproteobacteria</taxon>
        <taxon>Pseudomonadales</taxon>
        <taxon>Pseudomonadaceae</taxon>
        <taxon>Metapseudomonas</taxon>
    </lineage>
</organism>
<name>S6ARL2_METRE</name>
<dbReference type="PANTHER" id="PTHR30483">
    <property type="entry name" value="LEUCINE-SPECIFIC-BINDING PROTEIN"/>
    <property type="match status" value="1"/>
</dbReference>
<dbReference type="AlphaFoldDB" id="S6ARL2"/>
<gene>
    <name evidence="4" type="ORF">PCA10_28160</name>
</gene>
<dbReference type="InterPro" id="IPR028081">
    <property type="entry name" value="Leu-bd"/>
</dbReference>
<evidence type="ECO:0000313" key="5">
    <source>
        <dbReference type="Proteomes" id="UP000015503"/>
    </source>
</evidence>
<dbReference type="KEGG" id="pre:PCA10_28160"/>
<dbReference type="InterPro" id="IPR028082">
    <property type="entry name" value="Peripla_BP_I"/>
</dbReference>
<evidence type="ECO:0000256" key="1">
    <source>
        <dbReference type="ARBA" id="ARBA00010062"/>
    </source>
</evidence>
<evidence type="ECO:0000256" key="2">
    <source>
        <dbReference type="ARBA" id="ARBA00022729"/>
    </source>
</evidence>
<dbReference type="SUPFAM" id="SSF53822">
    <property type="entry name" value="Periplasmic binding protein-like I"/>
    <property type="match status" value="1"/>
</dbReference>
<proteinExistence type="inferred from homology"/>
<keyword evidence="2" id="KW-0732">Signal</keyword>
<protein>
    <recommendedName>
        <fullName evidence="3">Leucine-binding protein domain-containing protein</fullName>
    </recommendedName>
</protein>
<keyword evidence="5" id="KW-1185">Reference proteome</keyword>
<dbReference type="Gene3D" id="3.40.50.2300">
    <property type="match status" value="2"/>
</dbReference>
<dbReference type="eggNOG" id="COG0683">
    <property type="taxonomic scope" value="Bacteria"/>
</dbReference>
<dbReference type="PATRIC" id="fig|1245471.3.peg.2852"/>
<dbReference type="STRING" id="1245471.PCA10_28160"/>
<dbReference type="InterPro" id="IPR051010">
    <property type="entry name" value="BCAA_transport"/>
</dbReference>
<evidence type="ECO:0000313" key="4">
    <source>
        <dbReference type="EMBL" id="BAN48548.1"/>
    </source>
</evidence>
<dbReference type="EMBL" id="AP013068">
    <property type="protein sequence ID" value="BAN48548.1"/>
    <property type="molecule type" value="Genomic_DNA"/>
</dbReference>